<protein>
    <submittedName>
        <fullName evidence="5">Protein PRR14L</fullName>
    </submittedName>
</protein>
<dbReference type="Proteomes" id="UP000504623">
    <property type="component" value="Unplaced"/>
</dbReference>
<reference evidence="5" key="1">
    <citation type="submission" date="2025-08" db="UniProtKB">
        <authorList>
            <consortium name="RefSeq"/>
        </authorList>
    </citation>
    <scope>IDENTIFICATION</scope>
    <source>
        <tissue evidence="5">Spleen</tissue>
    </source>
</reference>
<feature type="region of interest" description="Disordered" evidence="2">
    <location>
        <begin position="1218"/>
        <end position="1260"/>
    </location>
</feature>
<organism evidence="4 5">
    <name type="scientific">Chrysochloris asiatica</name>
    <name type="common">Cape golden mole</name>
    <dbReference type="NCBI Taxonomy" id="185453"/>
    <lineage>
        <taxon>Eukaryota</taxon>
        <taxon>Metazoa</taxon>
        <taxon>Chordata</taxon>
        <taxon>Craniata</taxon>
        <taxon>Vertebrata</taxon>
        <taxon>Euteleostomi</taxon>
        <taxon>Mammalia</taxon>
        <taxon>Eutheria</taxon>
        <taxon>Afrotheria</taxon>
        <taxon>Chrysochloridae</taxon>
        <taxon>Chrysochlorinae</taxon>
        <taxon>Chrysochloris</taxon>
    </lineage>
</organism>
<accession>A0A9B0WUK3</accession>
<keyword evidence="4" id="KW-1185">Reference proteome</keyword>
<dbReference type="GeneID" id="102818538"/>
<feature type="region of interest" description="Disordered" evidence="2">
    <location>
        <begin position="425"/>
        <end position="453"/>
    </location>
</feature>
<feature type="compositionally biased region" description="Basic and acidic residues" evidence="2">
    <location>
        <begin position="66"/>
        <end position="77"/>
    </location>
</feature>
<dbReference type="CTD" id="253143"/>
<evidence type="ECO:0000256" key="1">
    <source>
        <dbReference type="ARBA" id="ARBA00022553"/>
    </source>
</evidence>
<feature type="compositionally biased region" description="Basic and acidic residues" evidence="2">
    <location>
        <begin position="435"/>
        <end position="453"/>
    </location>
</feature>
<dbReference type="PANTHER" id="PTHR14522:SF0">
    <property type="entry name" value="PROTEIN PRR14L"/>
    <property type="match status" value="1"/>
</dbReference>
<dbReference type="OrthoDB" id="6163216at2759"/>
<evidence type="ECO:0000259" key="3">
    <source>
        <dbReference type="Pfam" id="PF15386"/>
    </source>
</evidence>
<dbReference type="Pfam" id="PF15386">
    <property type="entry name" value="Tantalus"/>
    <property type="match status" value="1"/>
</dbReference>
<evidence type="ECO:0000256" key="2">
    <source>
        <dbReference type="SAM" id="MobiDB-lite"/>
    </source>
</evidence>
<sequence>MLSSGVETQPVPLDSSMSAVVQELYSELPVSVSKELHADSEPSGTPDVKPRASRALVSQSRTLPLEQRRTPVERCCEDSSEPLDDGGEPGRCGLVNSTAGGSVASGILDREEKTKSMELKVCRDGGDQEEIVRDPWEGAKEDPSQQSTAAEEKISPSQEEPLVQSRKVLCADLPEDFLRSEGNVQIITETLLKSMEQVQGMKVNETKTDNNEGCRHGNVSKGLSAGCSRYPEVDKIMTSGKVSETSTLPFLDPLTFVDPGLTEGTSKEKECERLKPSPSSLSLLPGNSAISKVDNEKEELYKLNLVCEADDNHQQILGPENENHNSAHDSPVAMGSEVVVPLKKKSKVSNFTSSLSDREARTTSLEECGLEGDGLMKGSVTKTDTSYFDQDDHSKNLASREEHEKQHWSPKNEMGLCSLINPGQSEEVASGHRSGCSDEKETLDSPKEHTHDNSYIRGSIHKESSNCLVPSSFTEATEVTLKENDLRIASDIQGNLTSQEDHRKTSANISHPGRHYEKSNFSSLVQIGESKQATSINSDMLNEMIYSKDANSIVNIQRNLEGNIQLNETLFNKVLFKRQSFVSKMQEDQISPTNEVSKSKNDTIHLPPHPEFHYKSGSEKTIQTSHDDNPHLDGQSIACEVNELSCTDELVVNRVESECVLNQQVSLNSQDQVKLPADSLLNINKELPRSASEAFHENHHSPVKDRADIISDNQTIPVKTRMKDISPPGDKICGASSNNSILSIKPRSLGEKKGKTNSGTDDLHSRFLSSTNEVAGFPQKVSVTECKNVQPRDKASSHCVSKNAAEEGRCSSTCATFESSKIILKVDNSLITECKNAHQHGDCHSQGTETSLERSAHKVERELDGRESQEGIRKEMTVGTLDSGGPNETICNTSHIIPSEEGLEEKGQNLPKETVVSKYNISDCATQRLNQSINIPSPEKVLDQSPNVLFSSFKSINRAEETQHQKADEDLDGQSNQNRPDDWRRKDKPAKATQDSEQRESVTESNRDISLNQKDLMAGSGNNNPPSCDSPKKGNFNGNFENILGYKDSTNSTVDTPAYTDCSNEPAERKACLALDSSGRPNQPVLCEISRSALSPRGELNAAFVRTIDQDSDSPSATSSTVESLEIIKSCEEKTCRSKDSEMKLYTDSCVHEINSVADHEPNIKVLHKVKMSSNCVLREQRVKELQVVDKGSKLEMNSEFDKENSFGISSKKLMSSRYQSENSAPLGKLRSTDRLSSYSSSQENPESNHNYLSGEADPNNPFKPKDGDIFCDYTVLPEMKKGAPRVMNCPRGASMYISVKKDMSQVCHPDDQHLSLTLETEANVKREEIEEQREPTGHFTVAEESEKMLTREDVDVDNKNKISQTHFKCNKMLGDAEEEGSQRILDNLLQKEEEHAHKKGVHAILEQCTSSNMMSDEVQNTNLHKDCKAESTVMKEIPLAKLTRGNIAVLSQKLKDPKVASLYHPLERVIELSAGLCLPSASQKAQDLHSTGCDAIHGAFRNTSHQKGLLPLKKQPHRTCKRTCQDRVKVGRKISKTRSSAFLKSSSETIPAKEPRLLSSCAVSVPVQLESGTVMPRSLTSHIPKQRATPCYLLRSLNFRKPTKESALLSKLSILAHKLAPATKTQKVRYWRCSSELLPVAKSYKRLRYKRFLDGFSYNTMQLNPYLAASRWDKKPNSKPVALYSLETFKTSFMDLSNKMLSLLFGTQVLPVYFHVNSGSDCMTEASRTFPEHCAPARLALGEASRYPSQPPKWTFSFFFSHRGSGMATFREDTGHQSQAHSQVPLAPLHDSGGTAIVQTRTGFSVLGLHTLLALCSPGCYRIWTKKRSFSNHMPTVQRLFMTQFTQGLKGLRSPASISDKVFCSLPYSVGRVLSIWSQHGPSACPLEISALHSNHSKLQPSLGTTSSHTMLPYVPLPDVEAACSTRGSQMRPEHPFSALVPKSCLVTETAVSKLLLSTSEFQVPGFDELDGLTTVCPRPQSSPPDQKEAEPEKRPKKVSQIRIRKTIPKPDPNLTPMGLPRPKRLKKKEFSLEEIYTNKNYKSPPANRCLETIFEEPKERNGTLISISQQKRKRVLEFQDFTVPRKRRVRGKVKMAGSFTRAQKAALQSRELDALLIQKLMELETFFAKEEEQEQSSGC</sequence>
<feature type="compositionally biased region" description="Basic and acidic residues" evidence="2">
    <location>
        <begin position="124"/>
        <end position="143"/>
    </location>
</feature>
<feature type="region of interest" description="Disordered" evidence="2">
    <location>
        <begin position="33"/>
        <end position="102"/>
    </location>
</feature>
<feature type="compositionally biased region" description="Basic and acidic residues" evidence="2">
    <location>
        <begin position="994"/>
        <end position="1007"/>
    </location>
</feature>
<feature type="compositionally biased region" description="Acidic residues" evidence="2">
    <location>
        <begin position="78"/>
        <end position="87"/>
    </location>
</feature>
<dbReference type="InterPro" id="IPR028149">
    <property type="entry name" value="Tantalus-like"/>
</dbReference>
<gene>
    <name evidence="5" type="primary">PRR14L</name>
</gene>
<evidence type="ECO:0000313" key="5">
    <source>
        <dbReference type="RefSeq" id="XP_006869343.1"/>
    </source>
</evidence>
<feature type="region of interest" description="Disordered" evidence="2">
    <location>
        <begin position="493"/>
        <end position="512"/>
    </location>
</feature>
<proteinExistence type="predicted"/>
<evidence type="ECO:0000313" key="4">
    <source>
        <dbReference type="Proteomes" id="UP000504623"/>
    </source>
</evidence>
<feature type="region of interest" description="Disordered" evidence="2">
    <location>
        <begin position="124"/>
        <end position="161"/>
    </location>
</feature>
<dbReference type="RefSeq" id="XP_006869343.1">
    <property type="nucleotide sequence ID" value="XM_006869281.1"/>
</dbReference>
<feature type="region of interest" description="Disordered" evidence="2">
    <location>
        <begin position="1977"/>
        <end position="2001"/>
    </location>
</feature>
<keyword evidence="1" id="KW-0597">Phosphoprotein</keyword>
<feature type="compositionally biased region" description="Polar residues" evidence="2">
    <location>
        <begin position="1243"/>
        <end position="1252"/>
    </location>
</feature>
<dbReference type="PANTHER" id="PTHR14522">
    <property type="entry name" value="EMO2-RELATED"/>
    <property type="match status" value="1"/>
</dbReference>
<feature type="region of interest" description="Disordered" evidence="2">
    <location>
        <begin position="960"/>
        <end position="1053"/>
    </location>
</feature>
<feature type="domain" description="Tantalus-like" evidence="3">
    <location>
        <begin position="2016"/>
        <end position="2073"/>
    </location>
</feature>
<dbReference type="InterPro" id="IPR026320">
    <property type="entry name" value="PRR14"/>
</dbReference>
<name>A0A9B0WUK3_CHRAS</name>